<dbReference type="PROSITE" id="PS50977">
    <property type="entry name" value="HTH_TETR_2"/>
    <property type="match status" value="1"/>
</dbReference>
<dbReference type="EMBL" id="CP000386">
    <property type="protein sequence ID" value="ABG05726.1"/>
    <property type="molecule type" value="Genomic_DNA"/>
</dbReference>
<sequence>MDHEERRRELAEAAWRVILREGVEGVSVRNVAAEAGWSVGALRHYFGTKEELLAGAARLVVERVTGRFERGRYEGPPREAVRRMLCEVLPLDDERRVEARVWLAFAAHSLVDPRVAEEHELVFDGMRELCRLIVRRLSEDGLLVSGAGDEEEAARLHALVDGLALHGLLGRLGSEEMLAALDAHLAAIIAEPGEGGAGRGQEPRVNRGRAPGGPS</sequence>
<dbReference type="eggNOG" id="COG1309">
    <property type="taxonomic scope" value="Bacteria"/>
</dbReference>
<dbReference type="PhylomeDB" id="Q1ASA2"/>
<evidence type="ECO:0000256" key="5">
    <source>
        <dbReference type="PROSITE-ProRule" id="PRU00335"/>
    </source>
</evidence>
<keyword evidence="1" id="KW-0678">Repressor</keyword>
<evidence type="ECO:0000256" key="4">
    <source>
        <dbReference type="ARBA" id="ARBA00023163"/>
    </source>
</evidence>
<feature type="DNA-binding region" description="H-T-H motif" evidence="5">
    <location>
        <begin position="27"/>
        <end position="46"/>
    </location>
</feature>
<dbReference type="KEGG" id="rxy:Rxyl_2813"/>
<dbReference type="Proteomes" id="UP000006637">
    <property type="component" value="Chromosome"/>
</dbReference>
<keyword evidence="9" id="KW-1185">Reference proteome</keyword>
<evidence type="ECO:0000313" key="9">
    <source>
        <dbReference type="Proteomes" id="UP000006637"/>
    </source>
</evidence>
<dbReference type="SUPFAM" id="SSF48498">
    <property type="entry name" value="Tetracyclin repressor-like, C-terminal domain"/>
    <property type="match status" value="1"/>
</dbReference>
<dbReference type="AlphaFoldDB" id="Q1ASA2"/>
<dbReference type="Pfam" id="PF00440">
    <property type="entry name" value="TetR_N"/>
    <property type="match status" value="1"/>
</dbReference>
<dbReference type="GO" id="GO:0003700">
    <property type="term" value="F:DNA-binding transcription factor activity"/>
    <property type="evidence" value="ECO:0007669"/>
    <property type="project" value="TreeGrafter"/>
</dbReference>
<evidence type="ECO:0000256" key="3">
    <source>
        <dbReference type="ARBA" id="ARBA00023125"/>
    </source>
</evidence>
<evidence type="ECO:0000256" key="6">
    <source>
        <dbReference type="SAM" id="MobiDB-lite"/>
    </source>
</evidence>
<dbReference type="Gene3D" id="1.10.357.10">
    <property type="entry name" value="Tetracycline Repressor, domain 2"/>
    <property type="match status" value="1"/>
</dbReference>
<accession>Q1ASA2</accession>
<dbReference type="PANTHER" id="PTHR30055">
    <property type="entry name" value="HTH-TYPE TRANSCRIPTIONAL REGULATOR RUTR"/>
    <property type="match status" value="1"/>
</dbReference>
<feature type="region of interest" description="Disordered" evidence="6">
    <location>
        <begin position="193"/>
        <end position="215"/>
    </location>
</feature>
<dbReference type="STRING" id="266117.Rxyl_2813"/>
<dbReference type="HOGENOM" id="CLU_069356_15_10_11"/>
<dbReference type="PANTHER" id="PTHR30055:SF226">
    <property type="entry name" value="HTH-TYPE TRANSCRIPTIONAL REGULATOR PKSA"/>
    <property type="match status" value="1"/>
</dbReference>
<evidence type="ECO:0000256" key="1">
    <source>
        <dbReference type="ARBA" id="ARBA00022491"/>
    </source>
</evidence>
<feature type="domain" description="HTH tetR-type" evidence="7">
    <location>
        <begin position="4"/>
        <end position="64"/>
    </location>
</feature>
<evidence type="ECO:0000313" key="8">
    <source>
        <dbReference type="EMBL" id="ABG05726.1"/>
    </source>
</evidence>
<dbReference type="InterPro" id="IPR001647">
    <property type="entry name" value="HTH_TetR"/>
</dbReference>
<keyword evidence="4" id="KW-0804">Transcription</keyword>
<organism evidence="8 9">
    <name type="scientific">Rubrobacter xylanophilus (strain DSM 9941 / JCM 11954 / NBRC 16129 / PRD-1)</name>
    <dbReference type="NCBI Taxonomy" id="266117"/>
    <lineage>
        <taxon>Bacteria</taxon>
        <taxon>Bacillati</taxon>
        <taxon>Actinomycetota</taxon>
        <taxon>Rubrobacteria</taxon>
        <taxon>Rubrobacterales</taxon>
        <taxon>Rubrobacteraceae</taxon>
        <taxon>Rubrobacter</taxon>
    </lineage>
</organism>
<dbReference type="InterPro" id="IPR039538">
    <property type="entry name" value="BetI_C"/>
</dbReference>
<gene>
    <name evidence="8" type="ordered locus">Rxyl_2813</name>
</gene>
<keyword evidence="2" id="KW-0805">Transcription regulation</keyword>
<dbReference type="InterPro" id="IPR036271">
    <property type="entry name" value="Tet_transcr_reg_TetR-rel_C_sf"/>
</dbReference>
<keyword evidence="3 5" id="KW-0238">DNA-binding</keyword>
<dbReference type="SUPFAM" id="SSF46689">
    <property type="entry name" value="Homeodomain-like"/>
    <property type="match status" value="1"/>
</dbReference>
<evidence type="ECO:0000259" key="7">
    <source>
        <dbReference type="PROSITE" id="PS50977"/>
    </source>
</evidence>
<reference evidence="8 9" key="1">
    <citation type="submission" date="2006-06" db="EMBL/GenBank/DDBJ databases">
        <title>Complete sequence of Rubrobacter xylanophilus DSM 9941.</title>
        <authorList>
            <consortium name="US DOE Joint Genome Institute"/>
            <person name="Copeland A."/>
            <person name="Lucas S."/>
            <person name="Lapidus A."/>
            <person name="Barry K."/>
            <person name="Detter J.C."/>
            <person name="Glavina del Rio T."/>
            <person name="Hammon N."/>
            <person name="Israni S."/>
            <person name="Dalin E."/>
            <person name="Tice H."/>
            <person name="Pitluck S."/>
            <person name="Munk A.C."/>
            <person name="Brettin T."/>
            <person name="Bruce D."/>
            <person name="Han C."/>
            <person name="Tapia R."/>
            <person name="Gilna P."/>
            <person name="Schmutz J."/>
            <person name="Larimer F."/>
            <person name="Land M."/>
            <person name="Hauser L."/>
            <person name="Kyrpides N."/>
            <person name="Lykidis A."/>
            <person name="da Costa M.S."/>
            <person name="Rainey F.A."/>
            <person name="Empadinhas N."/>
            <person name="Jolivet E."/>
            <person name="Battista J.R."/>
            <person name="Richardson P."/>
        </authorList>
    </citation>
    <scope>NUCLEOTIDE SEQUENCE [LARGE SCALE GENOMIC DNA]</scope>
    <source>
        <strain evidence="9">DSM 9941 / JCM 11954 / NBRC 16129 / PRD-1</strain>
    </source>
</reference>
<protein>
    <submittedName>
        <fullName evidence="8">Transcriptional regulator, TetR family</fullName>
    </submittedName>
</protein>
<evidence type="ECO:0000256" key="2">
    <source>
        <dbReference type="ARBA" id="ARBA00023015"/>
    </source>
</evidence>
<dbReference type="Pfam" id="PF13977">
    <property type="entry name" value="TetR_C_6"/>
    <property type="match status" value="1"/>
</dbReference>
<dbReference type="GO" id="GO:0000976">
    <property type="term" value="F:transcription cis-regulatory region binding"/>
    <property type="evidence" value="ECO:0007669"/>
    <property type="project" value="TreeGrafter"/>
</dbReference>
<dbReference type="InterPro" id="IPR009057">
    <property type="entry name" value="Homeodomain-like_sf"/>
</dbReference>
<proteinExistence type="predicted"/>
<name>Q1ASA2_RUBXD</name>
<dbReference type="InterPro" id="IPR050109">
    <property type="entry name" value="HTH-type_TetR-like_transc_reg"/>
</dbReference>